<organism evidence="2 3">
    <name type="scientific">Daphnia pulex</name>
    <name type="common">Water flea</name>
    <dbReference type="NCBI Taxonomy" id="6669"/>
    <lineage>
        <taxon>Eukaryota</taxon>
        <taxon>Metazoa</taxon>
        <taxon>Ecdysozoa</taxon>
        <taxon>Arthropoda</taxon>
        <taxon>Crustacea</taxon>
        <taxon>Branchiopoda</taxon>
        <taxon>Diplostraca</taxon>
        <taxon>Cladocera</taxon>
        <taxon>Anomopoda</taxon>
        <taxon>Daphniidae</taxon>
        <taxon>Daphnia</taxon>
    </lineage>
</organism>
<evidence type="ECO:0000256" key="1">
    <source>
        <dbReference type="SAM" id="MobiDB-lite"/>
    </source>
</evidence>
<dbReference type="AlphaFoldDB" id="E9G806"/>
<reference evidence="2 3" key="1">
    <citation type="journal article" date="2011" name="Science">
        <title>The ecoresponsive genome of Daphnia pulex.</title>
        <authorList>
            <person name="Colbourne J.K."/>
            <person name="Pfrender M.E."/>
            <person name="Gilbert D."/>
            <person name="Thomas W.K."/>
            <person name="Tucker A."/>
            <person name="Oakley T.H."/>
            <person name="Tokishita S."/>
            <person name="Aerts A."/>
            <person name="Arnold G.J."/>
            <person name="Basu M.K."/>
            <person name="Bauer D.J."/>
            <person name="Caceres C.E."/>
            <person name="Carmel L."/>
            <person name="Casola C."/>
            <person name="Choi J.H."/>
            <person name="Detter J.C."/>
            <person name="Dong Q."/>
            <person name="Dusheyko S."/>
            <person name="Eads B.D."/>
            <person name="Frohlich T."/>
            <person name="Geiler-Samerotte K.A."/>
            <person name="Gerlach D."/>
            <person name="Hatcher P."/>
            <person name="Jogdeo S."/>
            <person name="Krijgsveld J."/>
            <person name="Kriventseva E.V."/>
            <person name="Kultz D."/>
            <person name="Laforsch C."/>
            <person name="Lindquist E."/>
            <person name="Lopez J."/>
            <person name="Manak J.R."/>
            <person name="Muller J."/>
            <person name="Pangilinan J."/>
            <person name="Patwardhan R.P."/>
            <person name="Pitluck S."/>
            <person name="Pritham E.J."/>
            <person name="Rechtsteiner A."/>
            <person name="Rho M."/>
            <person name="Rogozin I.B."/>
            <person name="Sakarya O."/>
            <person name="Salamov A."/>
            <person name="Schaack S."/>
            <person name="Shapiro H."/>
            <person name="Shiga Y."/>
            <person name="Skalitzky C."/>
            <person name="Smith Z."/>
            <person name="Souvorov A."/>
            <person name="Sung W."/>
            <person name="Tang Z."/>
            <person name="Tsuchiya D."/>
            <person name="Tu H."/>
            <person name="Vos H."/>
            <person name="Wang M."/>
            <person name="Wolf Y.I."/>
            <person name="Yamagata H."/>
            <person name="Yamada T."/>
            <person name="Ye Y."/>
            <person name="Shaw J.R."/>
            <person name="Andrews J."/>
            <person name="Crease T.J."/>
            <person name="Tang H."/>
            <person name="Lucas S.M."/>
            <person name="Robertson H.M."/>
            <person name="Bork P."/>
            <person name="Koonin E.V."/>
            <person name="Zdobnov E.M."/>
            <person name="Grigoriev I.V."/>
            <person name="Lynch M."/>
            <person name="Boore J.L."/>
        </authorList>
    </citation>
    <scope>NUCLEOTIDE SEQUENCE [LARGE SCALE GENOMIC DNA]</scope>
</reference>
<dbReference type="PANTHER" id="PTHR35001">
    <property type="entry name" value="COLLAGEN IV NC1 DOMAIN-CONTAINING PROTEIN"/>
    <property type="match status" value="1"/>
</dbReference>
<sequence length="478" mass="51833">MVKPPHTCLVTLFHMYLVVLCGLITLVALHSQASPSFAKLRQASPSFAKLYLALALKKNQKKIKNTALASWNQWPAQHRTPSFAKLRQASPSFAKLRQASPSFAKLRQASPSFAKLRQASPSFAKLRQASPSFAKLRQASPSFAKLRQASPSFAKLRQASPSFAKLYLALALKKNQKKIKNTALAIWETPVASTAQNAKLRQASGSGSGSAQAGLRLRPRLRLRLRSFAKLRHASPSFAKLRQASPSFAKLYLALALKKNQKKIKNTALASWETPLASTAQNAKLQAQAQAQAQHRPGSGSGSGPGSGSGFGRSSFAKLCQALPSYVKLYLALALKKNQKYCFGELGNTTSMDLNLIYLLFRLLKAIYSYRIKIKNTALASWETLLASTAQHSTERQASPSFAKLQAQAQAQLRPGSGSGSGSGPGSGSGFGRSSFAKLRQALPSYAKLYLALALKKNQKYCFGCVKLNLTEETVVTE</sequence>
<dbReference type="KEGG" id="dpx:DAPPUDRAFT_99396"/>
<dbReference type="HOGENOM" id="CLU_571434_0_0_1"/>
<keyword evidence="3" id="KW-1185">Reference proteome</keyword>
<protein>
    <submittedName>
        <fullName evidence="2">Uncharacterized protein</fullName>
    </submittedName>
</protein>
<evidence type="ECO:0000313" key="2">
    <source>
        <dbReference type="EMBL" id="EFX84771.1"/>
    </source>
</evidence>
<feature type="compositionally biased region" description="Low complexity" evidence="1">
    <location>
        <begin position="285"/>
        <end position="298"/>
    </location>
</feature>
<feature type="region of interest" description="Disordered" evidence="1">
    <location>
        <begin position="285"/>
        <end position="309"/>
    </location>
</feature>
<dbReference type="EMBL" id="GL732534">
    <property type="protein sequence ID" value="EFX84771.1"/>
    <property type="molecule type" value="Genomic_DNA"/>
</dbReference>
<accession>E9G806</accession>
<dbReference type="SUPFAM" id="SSF141571">
    <property type="entry name" value="Pentapeptide repeat-like"/>
    <property type="match status" value="1"/>
</dbReference>
<dbReference type="Gene3D" id="2.160.20.80">
    <property type="entry name" value="E3 ubiquitin-protein ligase SopA"/>
    <property type="match status" value="1"/>
</dbReference>
<dbReference type="PANTHER" id="PTHR35001:SF3">
    <property type="entry name" value="RIBOSOME-BINDING PROTEIN 1"/>
    <property type="match status" value="1"/>
</dbReference>
<evidence type="ECO:0000313" key="3">
    <source>
        <dbReference type="Proteomes" id="UP000000305"/>
    </source>
</evidence>
<dbReference type="InParanoid" id="E9G806"/>
<feature type="compositionally biased region" description="Gly residues" evidence="1">
    <location>
        <begin position="299"/>
        <end position="309"/>
    </location>
</feature>
<gene>
    <name evidence="2" type="ORF">DAPPUDRAFT_99396</name>
</gene>
<proteinExistence type="predicted"/>
<name>E9G806_DAPPU</name>
<dbReference type="Proteomes" id="UP000000305">
    <property type="component" value="Unassembled WGS sequence"/>
</dbReference>